<name>A0A7Y9ZD58_9MICO</name>
<sequence>MVVIVLTACPAGLRGYLTRWFLEVSPGVFVGRIPARVRDRAWERIIEMIGRGRALLVYSAQGEQGLAFRTYGHDWKPVDFDGIQLIMRRATGDGPSAIPDAPMTPEVGGKSNVAAGWSSTARRRKFARSRSRPG</sequence>
<dbReference type="Pfam" id="PF09707">
    <property type="entry name" value="Cas_Cas2CT1978"/>
    <property type="match status" value="1"/>
</dbReference>
<dbReference type="Gene3D" id="3.30.70.240">
    <property type="match status" value="1"/>
</dbReference>
<evidence type="ECO:0000256" key="1">
    <source>
        <dbReference type="SAM" id="MobiDB-lite"/>
    </source>
</evidence>
<keyword evidence="3" id="KW-1185">Reference proteome</keyword>
<protein>
    <submittedName>
        <fullName evidence="2">CRISPR-associated protein Cas2</fullName>
    </submittedName>
</protein>
<proteinExistence type="predicted"/>
<dbReference type="NCBIfam" id="TIGR01873">
    <property type="entry name" value="cas_CT1978"/>
    <property type="match status" value="1"/>
</dbReference>
<dbReference type="InterPro" id="IPR010152">
    <property type="entry name" value="CRISPR-assoc_prot_Cas2_sub"/>
</dbReference>
<dbReference type="AlphaFoldDB" id="A0A7Y9ZD58"/>
<dbReference type="CDD" id="cd09755">
    <property type="entry name" value="Cas2_I-E"/>
    <property type="match status" value="1"/>
</dbReference>
<dbReference type="EMBL" id="JACBZO010000001">
    <property type="protein sequence ID" value="NYI42038.1"/>
    <property type="molecule type" value="Genomic_DNA"/>
</dbReference>
<dbReference type="OrthoDB" id="8527479at2"/>
<dbReference type="Proteomes" id="UP000547973">
    <property type="component" value="Unassembled WGS sequence"/>
</dbReference>
<reference evidence="2 3" key="1">
    <citation type="submission" date="2020-07" db="EMBL/GenBank/DDBJ databases">
        <title>Sequencing the genomes of 1000 actinobacteria strains.</title>
        <authorList>
            <person name="Klenk H.-P."/>
        </authorList>
    </citation>
    <scope>NUCLEOTIDE SEQUENCE [LARGE SCALE GENOMIC DNA]</scope>
    <source>
        <strain evidence="2 3">DSM 19970</strain>
    </source>
</reference>
<dbReference type="RefSeq" id="WP_062076201.1">
    <property type="nucleotide sequence ID" value="NZ_BBRC01000019.1"/>
</dbReference>
<feature type="region of interest" description="Disordered" evidence="1">
    <location>
        <begin position="93"/>
        <end position="134"/>
    </location>
</feature>
<feature type="compositionally biased region" description="Basic residues" evidence="1">
    <location>
        <begin position="121"/>
        <end position="134"/>
    </location>
</feature>
<organism evidence="2 3">
    <name type="scientific">Demequina lutea</name>
    <dbReference type="NCBI Taxonomy" id="431489"/>
    <lineage>
        <taxon>Bacteria</taxon>
        <taxon>Bacillati</taxon>
        <taxon>Actinomycetota</taxon>
        <taxon>Actinomycetes</taxon>
        <taxon>Micrococcales</taxon>
        <taxon>Demequinaceae</taxon>
        <taxon>Demequina</taxon>
    </lineage>
</organism>
<evidence type="ECO:0000313" key="3">
    <source>
        <dbReference type="Proteomes" id="UP000547973"/>
    </source>
</evidence>
<gene>
    <name evidence="2" type="ORF">BKA03_002157</name>
</gene>
<evidence type="ECO:0000313" key="2">
    <source>
        <dbReference type="EMBL" id="NYI42038.1"/>
    </source>
</evidence>
<accession>A0A7Y9ZD58</accession>
<comment type="caution">
    <text evidence="2">The sequence shown here is derived from an EMBL/GenBank/DDBJ whole genome shotgun (WGS) entry which is preliminary data.</text>
</comment>